<dbReference type="Proteomes" id="UP001499942">
    <property type="component" value="Unassembled WGS sequence"/>
</dbReference>
<gene>
    <name evidence="2" type="ORF">GCM10010393_26340</name>
</gene>
<keyword evidence="1" id="KW-1133">Transmembrane helix</keyword>
<feature type="transmembrane region" description="Helical" evidence="1">
    <location>
        <begin position="96"/>
        <end position="114"/>
    </location>
</feature>
<comment type="caution">
    <text evidence="2">The sequence shown here is derived from an EMBL/GenBank/DDBJ whole genome shotgun (WGS) entry which is preliminary data.</text>
</comment>
<evidence type="ECO:0000256" key="1">
    <source>
        <dbReference type="SAM" id="Phobius"/>
    </source>
</evidence>
<feature type="transmembrane region" description="Helical" evidence="1">
    <location>
        <begin position="319"/>
        <end position="339"/>
    </location>
</feature>
<proteinExistence type="predicted"/>
<keyword evidence="3" id="KW-1185">Reference proteome</keyword>
<feature type="transmembrane region" description="Helical" evidence="1">
    <location>
        <begin position="65"/>
        <end position="84"/>
    </location>
</feature>
<dbReference type="InterPro" id="IPR047724">
    <property type="entry name" value="Streptophobe"/>
</dbReference>
<evidence type="ECO:0000313" key="3">
    <source>
        <dbReference type="Proteomes" id="UP001499942"/>
    </source>
</evidence>
<evidence type="ECO:0000313" key="2">
    <source>
        <dbReference type="EMBL" id="GAA2493122.1"/>
    </source>
</evidence>
<feature type="transmembrane region" description="Helical" evidence="1">
    <location>
        <begin position="30"/>
        <end position="53"/>
    </location>
</feature>
<feature type="transmembrane region" description="Helical" evidence="1">
    <location>
        <begin position="224"/>
        <end position="247"/>
    </location>
</feature>
<feature type="transmembrane region" description="Helical" evidence="1">
    <location>
        <begin position="177"/>
        <end position="203"/>
    </location>
</feature>
<keyword evidence="1" id="KW-0472">Membrane</keyword>
<dbReference type="EMBL" id="BAAASR010000015">
    <property type="protein sequence ID" value="GAA2493122.1"/>
    <property type="molecule type" value="Genomic_DNA"/>
</dbReference>
<accession>A0ABN3M2G9</accession>
<name>A0ABN3M2G9_9ACTN</name>
<sequence length="439" mass="44784">MIRKGPPAPHPAPRSSAGGVHSAVRDWGDALVTVLAALCAMGVVAALGLWAAGAADLPGGAFPRVVAAVVLIAAGGSVDVSGQAGGLAGTDAELTLMPLSVTLAGALPAGWTFLRPLRHRAVAGTGELLARFARTAVLWLAGLAALTALARHTFSIVPPDSPVDIIGGLLGATPTVGFRAAVVPTLLFGLAWLLGVLAMALLVSRRAPLPARLLRYQEPVRPAAFAMLLLLLAYVAIGLVVGLVVAATKGHAAETFAVILLGLPNVVWLALGLGIGASWEGRVEGPFGLPMPQVLDAALRGSENTTLDVAALAQHDGRAWWLVPVAAVLLLAAAFAMAVRSPAGTRLWQYALHLGVAFALTMLAVAPVTRVVARLGLSILGIVEIDDLGGQVALHPRLWSAVGLALLWGLVAGPLGALLASRVRRRGEVPTEPGPPPAA</sequence>
<organism evidence="2 3">
    <name type="scientific">Streptomyces gobitricini</name>
    <dbReference type="NCBI Taxonomy" id="68211"/>
    <lineage>
        <taxon>Bacteria</taxon>
        <taxon>Bacillati</taxon>
        <taxon>Actinomycetota</taxon>
        <taxon>Actinomycetes</taxon>
        <taxon>Kitasatosporales</taxon>
        <taxon>Streptomycetaceae</taxon>
        <taxon>Streptomyces</taxon>
    </lineage>
</organism>
<feature type="transmembrane region" description="Helical" evidence="1">
    <location>
        <begin position="398"/>
        <end position="420"/>
    </location>
</feature>
<dbReference type="NCBIfam" id="NF038391">
    <property type="entry name" value="streptophobe"/>
    <property type="match status" value="1"/>
</dbReference>
<feature type="transmembrane region" description="Helical" evidence="1">
    <location>
        <begin position="351"/>
        <end position="373"/>
    </location>
</feature>
<protein>
    <submittedName>
        <fullName evidence="2">Streptophobe family protein</fullName>
    </submittedName>
</protein>
<keyword evidence="1" id="KW-0812">Transmembrane</keyword>
<reference evidence="2 3" key="1">
    <citation type="journal article" date="2019" name="Int. J. Syst. Evol. Microbiol.">
        <title>The Global Catalogue of Microorganisms (GCM) 10K type strain sequencing project: providing services to taxonomists for standard genome sequencing and annotation.</title>
        <authorList>
            <consortium name="The Broad Institute Genomics Platform"/>
            <consortium name="The Broad Institute Genome Sequencing Center for Infectious Disease"/>
            <person name="Wu L."/>
            <person name="Ma J."/>
        </authorList>
    </citation>
    <scope>NUCLEOTIDE SEQUENCE [LARGE SCALE GENOMIC DNA]</scope>
    <source>
        <strain evidence="2 3">JCM 5062</strain>
    </source>
</reference>